<dbReference type="PROSITE" id="PS50005">
    <property type="entry name" value="TPR"/>
    <property type="match status" value="1"/>
</dbReference>
<dbReference type="PANTHER" id="PTHR44216">
    <property type="entry name" value="PROTEIN O-MANNOSYL-TRANSFERASE TMTC2"/>
    <property type="match status" value="1"/>
</dbReference>
<evidence type="ECO:0000313" key="3">
    <source>
        <dbReference type="Proteomes" id="UP000264120"/>
    </source>
</evidence>
<dbReference type="Pfam" id="PF13181">
    <property type="entry name" value="TPR_8"/>
    <property type="match status" value="1"/>
</dbReference>
<sequence>MQGSHDREGRLAQGHAAVLADDIVTARACFAQLQGMRGDDPDALHGMACVALAIGRADVAIGLAGRALRIAPRGQYHVVLARALLVQGHHDAARAAMNIACLSHPDDVAIMLCAADMMENTGDTLAAARAYARVVSLAGPHDGDSRALHARFLWRRGRRTAACAQMRQAVRLAPGRAEYLHELVEMLLALGARKEAETLLRAHLEHDPHDGVALSQLGALLFAGGHMRDAVDRLQRAMDHAPSVEACNNLGLARMALGDMEGADAALRQAMHMQPSDARIALNHATGLFEGGQPVAARVAYDAILATTPPVDEDTQARARFNMGIALLACGEMEQGWTLWESRLAFLPPHPSASHLPRWNGRVSAGGGKVLVHLAQGLGDAIHFLRYVPLAAQRAPIVLAVPQALRRLVHTLGCATANGVDYPIKIIAPDEYVNMGITSQCDLFSLPHVLGGAQVPEFKPYLGEKPWRTHKRTKGPLRIGLCHAGNPAYRFDARRSVPVAALAPLTQVTGVEFISVQPRVAEGVQAGFVRHSLAPDADLLDTAHLITTLDLVISVDTLAAHLAGAMGCPVWLLNRFGGDWRWYPAFDLDGPEGVPPGYPSVPDGCPRSRWYPSLWQFRQGGLQPPDQAWGVVMTAVSSALQAWIAGRETVRS</sequence>
<dbReference type="GO" id="GO:0000030">
    <property type="term" value="F:mannosyltransferase activity"/>
    <property type="evidence" value="ECO:0007669"/>
    <property type="project" value="TreeGrafter"/>
</dbReference>
<reference evidence="2 3" key="1">
    <citation type="submission" date="2017-08" db="EMBL/GenBank/DDBJ databases">
        <title>Complete genome sequence of Gluconacetobacter saccharivorans CV1 isolated from Fermented Vinegar.</title>
        <authorList>
            <person name="Kim S.-Y."/>
        </authorList>
    </citation>
    <scope>NUCLEOTIDE SEQUENCE [LARGE SCALE GENOMIC DNA]</scope>
    <source>
        <strain evidence="2 3">CV1</strain>
    </source>
</reference>
<dbReference type="AlphaFoldDB" id="A0A347W8R8"/>
<dbReference type="GO" id="GO:0035269">
    <property type="term" value="P:protein O-linked glycosylation via mannose"/>
    <property type="evidence" value="ECO:0007669"/>
    <property type="project" value="TreeGrafter"/>
</dbReference>
<keyword evidence="3" id="KW-1185">Reference proteome</keyword>
<dbReference type="InterPro" id="IPR011990">
    <property type="entry name" value="TPR-like_helical_dom_sf"/>
</dbReference>
<dbReference type="Pfam" id="PF13432">
    <property type="entry name" value="TPR_16"/>
    <property type="match status" value="1"/>
</dbReference>
<organism evidence="2 3">
    <name type="scientific">Komagataeibacter saccharivorans</name>
    <dbReference type="NCBI Taxonomy" id="265959"/>
    <lineage>
        <taxon>Bacteria</taxon>
        <taxon>Pseudomonadati</taxon>
        <taxon>Pseudomonadota</taxon>
        <taxon>Alphaproteobacteria</taxon>
        <taxon>Acetobacterales</taxon>
        <taxon>Acetobacteraceae</taxon>
        <taxon>Komagataeibacter</taxon>
    </lineage>
</organism>
<accession>A0A347W8R8</accession>
<feature type="repeat" description="TPR" evidence="1">
    <location>
        <begin position="244"/>
        <end position="277"/>
    </location>
</feature>
<proteinExistence type="predicted"/>
<dbReference type="SUPFAM" id="SSF48452">
    <property type="entry name" value="TPR-like"/>
    <property type="match status" value="1"/>
</dbReference>
<dbReference type="PANTHER" id="PTHR44216:SF3">
    <property type="entry name" value="PROTEIN O-MANNOSYL-TRANSFERASE TMTC2"/>
    <property type="match status" value="1"/>
</dbReference>
<dbReference type="SMART" id="SM00028">
    <property type="entry name" value="TPR"/>
    <property type="match status" value="5"/>
</dbReference>
<evidence type="ECO:0000256" key="1">
    <source>
        <dbReference type="PROSITE-ProRule" id="PRU00339"/>
    </source>
</evidence>
<dbReference type="Gene3D" id="3.40.50.2000">
    <property type="entry name" value="Glycogen Phosphorylase B"/>
    <property type="match status" value="1"/>
</dbReference>
<gene>
    <name evidence="2" type="primary">bcsC</name>
    <name evidence="2" type="ORF">CD178_00442</name>
</gene>
<dbReference type="Gene3D" id="1.25.40.10">
    <property type="entry name" value="Tetratricopeptide repeat domain"/>
    <property type="match status" value="2"/>
</dbReference>
<dbReference type="SUPFAM" id="SSF53756">
    <property type="entry name" value="UDP-Glycosyltransferase/glycogen phosphorylase"/>
    <property type="match status" value="1"/>
</dbReference>
<protein>
    <submittedName>
        <fullName evidence="2">Cellulose synthase operon protein C</fullName>
    </submittedName>
</protein>
<keyword evidence="1" id="KW-0802">TPR repeat</keyword>
<dbReference type="EMBL" id="CP023036">
    <property type="protein sequence ID" value="AXY21261.1"/>
    <property type="molecule type" value="Genomic_DNA"/>
</dbReference>
<name>A0A347W8R8_9PROT</name>
<dbReference type="Proteomes" id="UP000264120">
    <property type="component" value="Chromosome"/>
</dbReference>
<dbReference type="KEGG" id="ksc:CD178_00442"/>
<dbReference type="InterPro" id="IPR019734">
    <property type="entry name" value="TPR_rpt"/>
</dbReference>
<dbReference type="InterPro" id="IPR052384">
    <property type="entry name" value="TMTC_O-mannosyltransferase"/>
</dbReference>
<evidence type="ECO:0000313" key="2">
    <source>
        <dbReference type="EMBL" id="AXY21261.1"/>
    </source>
</evidence>